<dbReference type="Proteomes" id="UP000800041">
    <property type="component" value="Unassembled WGS sequence"/>
</dbReference>
<reference evidence="6" key="1">
    <citation type="journal article" date="2020" name="Stud. Mycol.">
        <title>101 Dothideomycetes genomes: a test case for predicting lifestyles and emergence of pathogens.</title>
        <authorList>
            <person name="Haridas S."/>
            <person name="Albert R."/>
            <person name="Binder M."/>
            <person name="Bloem J."/>
            <person name="Labutti K."/>
            <person name="Salamov A."/>
            <person name="Andreopoulos B."/>
            <person name="Baker S."/>
            <person name="Barry K."/>
            <person name="Bills G."/>
            <person name="Bluhm B."/>
            <person name="Cannon C."/>
            <person name="Castanera R."/>
            <person name="Culley D."/>
            <person name="Daum C."/>
            <person name="Ezra D."/>
            <person name="Gonzalez J."/>
            <person name="Henrissat B."/>
            <person name="Kuo A."/>
            <person name="Liang C."/>
            <person name="Lipzen A."/>
            <person name="Lutzoni F."/>
            <person name="Magnuson J."/>
            <person name="Mondo S."/>
            <person name="Nolan M."/>
            <person name="Ohm R."/>
            <person name="Pangilinan J."/>
            <person name="Park H.-J."/>
            <person name="Ramirez L."/>
            <person name="Alfaro M."/>
            <person name="Sun H."/>
            <person name="Tritt A."/>
            <person name="Yoshinaga Y."/>
            <person name="Zwiers L.-H."/>
            <person name="Turgeon B."/>
            <person name="Goodwin S."/>
            <person name="Spatafora J."/>
            <person name="Crous P."/>
            <person name="Grigoriev I."/>
        </authorList>
    </citation>
    <scope>NUCLEOTIDE SEQUENCE</scope>
    <source>
        <strain evidence="6">CBS 113979</strain>
    </source>
</reference>
<dbReference type="InterPro" id="IPR007568">
    <property type="entry name" value="RTA1"/>
</dbReference>
<evidence type="ECO:0000256" key="5">
    <source>
        <dbReference type="SAM" id="Phobius"/>
    </source>
</evidence>
<proteinExistence type="predicted"/>
<evidence type="ECO:0000256" key="1">
    <source>
        <dbReference type="ARBA" id="ARBA00004141"/>
    </source>
</evidence>
<evidence type="ECO:0000313" key="6">
    <source>
        <dbReference type="EMBL" id="KAF1983729.1"/>
    </source>
</evidence>
<comment type="subcellular location">
    <subcellularLocation>
        <location evidence="1">Membrane</location>
        <topology evidence="1">Multi-pass membrane protein</topology>
    </subcellularLocation>
</comment>
<keyword evidence="7" id="KW-1185">Reference proteome</keyword>
<evidence type="ECO:0000256" key="4">
    <source>
        <dbReference type="ARBA" id="ARBA00023136"/>
    </source>
</evidence>
<feature type="transmembrane region" description="Helical" evidence="5">
    <location>
        <begin position="45"/>
        <end position="61"/>
    </location>
</feature>
<keyword evidence="2 5" id="KW-0812">Transmembrane</keyword>
<evidence type="ECO:0000313" key="7">
    <source>
        <dbReference type="Proteomes" id="UP000800041"/>
    </source>
</evidence>
<feature type="transmembrane region" description="Helical" evidence="5">
    <location>
        <begin position="73"/>
        <end position="95"/>
    </location>
</feature>
<feature type="transmembrane region" description="Helical" evidence="5">
    <location>
        <begin position="20"/>
        <end position="38"/>
    </location>
</feature>
<dbReference type="Pfam" id="PF04479">
    <property type="entry name" value="RTA1"/>
    <property type="match status" value="1"/>
</dbReference>
<keyword evidence="4 5" id="KW-0472">Membrane</keyword>
<dbReference type="AlphaFoldDB" id="A0A6G1GSJ9"/>
<protein>
    <submittedName>
        <fullName evidence="6">RTA1-domain-containing protein</fullName>
    </submittedName>
</protein>
<gene>
    <name evidence="6" type="ORF">K402DRAFT_414329</name>
</gene>
<dbReference type="PANTHER" id="PTHR31465:SF1">
    <property type="entry name" value="PROTEIN RTA1-RELATED"/>
    <property type="match status" value="1"/>
</dbReference>
<sequence>MADNNEPKTYPLYKYAPSMAAAVILCICFLASTILHFYQMFRKRFWFLTAFAIGGLYPLPLKTPPGKYRRTPFVIQNSYILIAPALFAATIYMILGRVIRLTDGDQYSVVRNGIVTKVFLTGEMLCFVMIGVGGSLVSIETTKPDSSNAKMGSNIILAGLILQLVWFVFFVAIAAVFQYRIRLYLTMRVRARPDIRWERYLASLYVVSELILIRSIFRVIEYGQGIDGNLQSKEVSFYLFDAVPMLMVMVWMNWQHPGEISLLLRDGGIESTSSQPSHERVNSDIPLQVHVPKGVGDGL</sequence>
<dbReference type="GO" id="GO:0016020">
    <property type="term" value="C:membrane"/>
    <property type="evidence" value="ECO:0007669"/>
    <property type="project" value="UniProtKB-SubCell"/>
</dbReference>
<feature type="transmembrane region" description="Helical" evidence="5">
    <location>
        <begin position="115"/>
        <end position="136"/>
    </location>
</feature>
<dbReference type="PANTHER" id="PTHR31465">
    <property type="entry name" value="PROTEIN RTA1-RELATED"/>
    <property type="match status" value="1"/>
</dbReference>
<dbReference type="EMBL" id="ML977173">
    <property type="protein sequence ID" value="KAF1983729.1"/>
    <property type="molecule type" value="Genomic_DNA"/>
</dbReference>
<accession>A0A6G1GSJ9</accession>
<name>A0A6G1GSJ9_9PEZI</name>
<organism evidence="6 7">
    <name type="scientific">Aulographum hederae CBS 113979</name>
    <dbReference type="NCBI Taxonomy" id="1176131"/>
    <lineage>
        <taxon>Eukaryota</taxon>
        <taxon>Fungi</taxon>
        <taxon>Dikarya</taxon>
        <taxon>Ascomycota</taxon>
        <taxon>Pezizomycotina</taxon>
        <taxon>Dothideomycetes</taxon>
        <taxon>Pleosporomycetidae</taxon>
        <taxon>Aulographales</taxon>
        <taxon>Aulographaceae</taxon>
    </lineage>
</organism>
<evidence type="ECO:0000256" key="3">
    <source>
        <dbReference type="ARBA" id="ARBA00022989"/>
    </source>
</evidence>
<feature type="transmembrane region" description="Helical" evidence="5">
    <location>
        <begin position="156"/>
        <end position="179"/>
    </location>
</feature>
<dbReference type="OrthoDB" id="3358017at2759"/>
<evidence type="ECO:0000256" key="2">
    <source>
        <dbReference type="ARBA" id="ARBA00022692"/>
    </source>
</evidence>
<keyword evidence="3 5" id="KW-1133">Transmembrane helix</keyword>